<dbReference type="PANTHER" id="PTHR47961:SF4">
    <property type="entry name" value="ACTIVATING SIGNAL COINTEGRATOR 1 COMPLEX SUBUNIT 3"/>
    <property type="match status" value="1"/>
</dbReference>
<evidence type="ECO:0000256" key="2">
    <source>
        <dbReference type="ARBA" id="ARBA00022801"/>
    </source>
</evidence>
<protein>
    <submittedName>
        <fullName evidence="5">Uncharacterized protein</fullName>
    </submittedName>
</protein>
<evidence type="ECO:0000313" key="6">
    <source>
        <dbReference type="Proteomes" id="UP001162972"/>
    </source>
</evidence>
<dbReference type="GO" id="GO:0016787">
    <property type="term" value="F:hydrolase activity"/>
    <property type="evidence" value="ECO:0007669"/>
    <property type="project" value="UniProtKB-KW"/>
</dbReference>
<dbReference type="AlphaFoldDB" id="A0AAD6L3E3"/>
<keyword evidence="4" id="KW-0067">ATP-binding</keyword>
<comment type="caution">
    <text evidence="5">The sequence shown here is derived from an EMBL/GenBank/DDBJ whole genome shotgun (WGS) entry which is preliminary data.</text>
</comment>
<name>A0AAD6L3E3_9ROSI</name>
<accession>A0AAD6L3E3</accession>
<reference evidence="5 6" key="1">
    <citation type="journal article" date="2023" name="Int. J. Mol. Sci.">
        <title>De Novo Assembly and Annotation of 11 Diverse Shrub Willow (Salix) Genomes Reveals Novel Gene Organization in Sex-Linked Regions.</title>
        <authorList>
            <person name="Hyden B."/>
            <person name="Feng K."/>
            <person name="Yates T.B."/>
            <person name="Jawdy S."/>
            <person name="Cereghino C."/>
            <person name="Smart L.B."/>
            <person name="Muchero W."/>
        </authorList>
    </citation>
    <scope>NUCLEOTIDE SEQUENCE [LARGE SCALE GENOMIC DNA]</scope>
    <source>
        <tissue evidence="5">Shoot tip</tissue>
    </source>
</reference>
<keyword evidence="2" id="KW-0378">Hydrolase</keyword>
<evidence type="ECO:0000313" key="5">
    <source>
        <dbReference type="EMBL" id="KAJ6433920.1"/>
    </source>
</evidence>
<evidence type="ECO:0000256" key="4">
    <source>
        <dbReference type="ARBA" id="ARBA00022840"/>
    </source>
</evidence>
<dbReference type="EMBL" id="JAPFFJ010000002">
    <property type="protein sequence ID" value="KAJ6433920.1"/>
    <property type="molecule type" value="Genomic_DNA"/>
</dbReference>
<dbReference type="InterPro" id="IPR050474">
    <property type="entry name" value="Hel308_SKI2-like"/>
</dbReference>
<evidence type="ECO:0000256" key="1">
    <source>
        <dbReference type="ARBA" id="ARBA00022741"/>
    </source>
</evidence>
<dbReference type="GO" id="GO:0005524">
    <property type="term" value="F:ATP binding"/>
    <property type="evidence" value="ECO:0007669"/>
    <property type="project" value="UniProtKB-KW"/>
</dbReference>
<dbReference type="PANTHER" id="PTHR47961">
    <property type="entry name" value="DNA POLYMERASE THETA, PUTATIVE (AFU_ORTHOLOGUE AFUA_1G05260)-RELATED"/>
    <property type="match status" value="1"/>
</dbReference>
<keyword evidence="6" id="KW-1185">Reference proteome</keyword>
<keyword evidence="1" id="KW-0547">Nucleotide-binding</keyword>
<dbReference type="InterPro" id="IPR027417">
    <property type="entry name" value="P-loop_NTPase"/>
</dbReference>
<dbReference type="GO" id="GO:0004386">
    <property type="term" value="F:helicase activity"/>
    <property type="evidence" value="ECO:0007669"/>
    <property type="project" value="UniProtKB-KW"/>
</dbReference>
<dbReference type="Proteomes" id="UP001162972">
    <property type="component" value="Chromosome 13"/>
</dbReference>
<keyword evidence="3" id="KW-0347">Helicase</keyword>
<sequence>MLRLFNTQPDMKVVYIAPLKAIVGERMNDWRKHRVAQLGKKMKEVMKSRNKDLVELFESGAGVHHAGMLRADRGTCLHSNFGMG</sequence>
<dbReference type="Gene3D" id="3.40.50.300">
    <property type="entry name" value="P-loop containing nucleotide triphosphate hydrolases"/>
    <property type="match status" value="1"/>
</dbReference>
<evidence type="ECO:0000256" key="3">
    <source>
        <dbReference type="ARBA" id="ARBA00022806"/>
    </source>
</evidence>
<gene>
    <name evidence="5" type="ORF">OIU84_017596</name>
</gene>
<dbReference type="GO" id="GO:0005634">
    <property type="term" value="C:nucleus"/>
    <property type="evidence" value="ECO:0007669"/>
    <property type="project" value="TreeGrafter"/>
</dbReference>
<organism evidence="5 6">
    <name type="scientific">Salix udensis</name>
    <dbReference type="NCBI Taxonomy" id="889485"/>
    <lineage>
        <taxon>Eukaryota</taxon>
        <taxon>Viridiplantae</taxon>
        <taxon>Streptophyta</taxon>
        <taxon>Embryophyta</taxon>
        <taxon>Tracheophyta</taxon>
        <taxon>Spermatophyta</taxon>
        <taxon>Magnoliopsida</taxon>
        <taxon>eudicotyledons</taxon>
        <taxon>Gunneridae</taxon>
        <taxon>Pentapetalae</taxon>
        <taxon>rosids</taxon>
        <taxon>fabids</taxon>
        <taxon>Malpighiales</taxon>
        <taxon>Salicaceae</taxon>
        <taxon>Saliceae</taxon>
        <taxon>Salix</taxon>
    </lineage>
</organism>
<proteinExistence type="predicted"/>